<evidence type="ECO:0000313" key="1">
    <source>
        <dbReference type="EMBL" id="SOQ50584.1"/>
    </source>
</evidence>
<reference evidence="1" key="1">
    <citation type="submission" date="2016-07" db="EMBL/GenBank/DDBJ databases">
        <authorList>
            <person name="Bretaudeau A."/>
        </authorList>
    </citation>
    <scope>NUCLEOTIDE SEQUENCE</scope>
    <source>
        <strain evidence="1">Rice</strain>
        <tissue evidence="1">Whole body</tissue>
    </source>
</reference>
<name>A0A2H1WDM9_SPOFR</name>
<sequence>MKRKRGENHPMASPALGEARGSVRLLLTKNHPVPSPAFRSGAPFLGVGGALALVEDTLDVGHQQATVGEDLV</sequence>
<gene>
    <name evidence="1" type="ORF">SFRICE_025770</name>
</gene>
<proteinExistence type="predicted"/>
<accession>A0A2H1WDM9</accession>
<protein>
    <submittedName>
        <fullName evidence="1">SFRICE_025770</fullName>
    </submittedName>
</protein>
<dbReference type="EMBL" id="ODYU01007633">
    <property type="protein sequence ID" value="SOQ50584.1"/>
    <property type="molecule type" value="Genomic_DNA"/>
</dbReference>
<organism evidence="1">
    <name type="scientific">Spodoptera frugiperda</name>
    <name type="common">Fall armyworm</name>
    <dbReference type="NCBI Taxonomy" id="7108"/>
    <lineage>
        <taxon>Eukaryota</taxon>
        <taxon>Metazoa</taxon>
        <taxon>Ecdysozoa</taxon>
        <taxon>Arthropoda</taxon>
        <taxon>Hexapoda</taxon>
        <taxon>Insecta</taxon>
        <taxon>Pterygota</taxon>
        <taxon>Neoptera</taxon>
        <taxon>Endopterygota</taxon>
        <taxon>Lepidoptera</taxon>
        <taxon>Glossata</taxon>
        <taxon>Ditrysia</taxon>
        <taxon>Noctuoidea</taxon>
        <taxon>Noctuidae</taxon>
        <taxon>Amphipyrinae</taxon>
        <taxon>Spodoptera</taxon>
    </lineage>
</organism>
<dbReference type="AlphaFoldDB" id="A0A2H1WDM9"/>